<keyword evidence="2" id="KW-0812">Transmembrane</keyword>
<keyword evidence="4" id="KW-0645">Protease</keyword>
<reference evidence="4 5" key="1">
    <citation type="submission" date="2023-08" db="EMBL/GenBank/DDBJ databases">
        <title>Functional and genomic diversity of the sorghum phyllosphere microbiome.</title>
        <authorList>
            <person name="Shade A."/>
        </authorList>
    </citation>
    <scope>NUCLEOTIDE SEQUENCE [LARGE SCALE GENOMIC DNA]</scope>
    <source>
        <strain evidence="4 5">SORGH_AS_0445</strain>
    </source>
</reference>
<accession>A0ABU1HSN7</accession>
<evidence type="ECO:0000313" key="5">
    <source>
        <dbReference type="Proteomes" id="UP001249291"/>
    </source>
</evidence>
<evidence type="ECO:0000256" key="1">
    <source>
        <dbReference type="SAM" id="MobiDB-lite"/>
    </source>
</evidence>
<feature type="compositionally biased region" description="Low complexity" evidence="1">
    <location>
        <begin position="18"/>
        <end position="39"/>
    </location>
</feature>
<protein>
    <submittedName>
        <fullName evidence="4">D-alanyl-D-alanine carboxypeptidase (Penicillin-binding protein 5/6)</fullName>
        <ecNumber evidence="4">3.4.16.4</ecNumber>
    </submittedName>
</protein>
<dbReference type="InterPro" id="IPR012338">
    <property type="entry name" value="Beta-lactam/transpept-like"/>
</dbReference>
<keyword evidence="5" id="KW-1185">Reference proteome</keyword>
<proteinExistence type="predicted"/>
<keyword evidence="4" id="KW-0121">Carboxypeptidase</keyword>
<dbReference type="Gene3D" id="3.40.710.10">
    <property type="entry name" value="DD-peptidase/beta-lactamase superfamily"/>
    <property type="match status" value="1"/>
</dbReference>
<sequence length="546" mass="55334">MTAPDSAEATASAVPAGDASTPDATAPHASAPAGATADSSEPAGSPGALPDADVASAGTTDAAPRSDADDDAPGLIALEAALATSETTPHAQWAEGASGGTPLTWVDAVEVARHPATEALDDTPPAASGGALLTGAHLRPAITRPGVLVPLGVLVGLLGTYVGSAMLWPLHEVAPTVQAVELSTVAAPAAAITWPTQGSAAVGIGGIGTTSSSLDAAAIASVTKVVSSLMVLDRMPLAVGEQGPEFSFTRADNLAYWDYRRSDQSALDVPVGGTLTEFQLLQGTLLGSANNYIDRLSQEIWGSPSAFTAAAEVWLRDRGLDSITIVTPSGFDARNTATPESLVALAELAMQNPVFAGIVGTPSVDLPGAGTVVNTNGMLADPGVVGVKTGTLGDSWNLLTAKVITIDDTTVHLYASVLGQADDEQRLAQTRSLFSQVETALEQQAPSVAAGTVVGTVTTPWGATADVVTDADADIVLWNGAMAEASTDFSLGDNRESGDEVGTLTSSGPLNTVTTSLSLADDVDAPSPWWRLTHPLELLGITEAQR</sequence>
<feature type="region of interest" description="Disordered" evidence="1">
    <location>
        <begin position="1"/>
        <end position="71"/>
    </location>
</feature>
<dbReference type="RefSeq" id="WP_309691651.1">
    <property type="nucleotide sequence ID" value="NZ_JAVIZQ010000001.1"/>
</dbReference>
<organism evidence="4 5">
    <name type="scientific">Microbacterium foliorum</name>
    <dbReference type="NCBI Taxonomy" id="104336"/>
    <lineage>
        <taxon>Bacteria</taxon>
        <taxon>Bacillati</taxon>
        <taxon>Actinomycetota</taxon>
        <taxon>Actinomycetes</taxon>
        <taxon>Micrococcales</taxon>
        <taxon>Microbacteriaceae</taxon>
        <taxon>Microbacterium</taxon>
    </lineage>
</organism>
<name>A0ABU1HSN7_9MICO</name>
<feature type="domain" description="Peptidase S11 D-alanyl-D-alanine carboxypeptidase A N-terminal" evidence="3">
    <location>
        <begin position="217"/>
        <end position="402"/>
    </location>
</feature>
<evidence type="ECO:0000259" key="3">
    <source>
        <dbReference type="Pfam" id="PF00768"/>
    </source>
</evidence>
<keyword evidence="2" id="KW-1133">Transmembrane helix</keyword>
<evidence type="ECO:0000313" key="4">
    <source>
        <dbReference type="EMBL" id="MDR6143058.1"/>
    </source>
</evidence>
<feature type="transmembrane region" description="Helical" evidence="2">
    <location>
        <begin position="147"/>
        <end position="168"/>
    </location>
</feature>
<dbReference type="Proteomes" id="UP001249291">
    <property type="component" value="Unassembled WGS sequence"/>
</dbReference>
<comment type="caution">
    <text evidence="4">The sequence shown here is derived from an EMBL/GenBank/DDBJ whole genome shotgun (WGS) entry which is preliminary data.</text>
</comment>
<dbReference type="GO" id="GO:0009002">
    <property type="term" value="F:serine-type D-Ala-D-Ala carboxypeptidase activity"/>
    <property type="evidence" value="ECO:0007669"/>
    <property type="project" value="UniProtKB-EC"/>
</dbReference>
<feature type="region of interest" description="Disordered" evidence="1">
    <location>
        <begin position="489"/>
        <end position="508"/>
    </location>
</feature>
<dbReference type="SUPFAM" id="SSF56601">
    <property type="entry name" value="beta-lactamase/transpeptidase-like"/>
    <property type="match status" value="1"/>
</dbReference>
<dbReference type="InterPro" id="IPR001967">
    <property type="entry name" value="Peptidase_S11_N"/>
</dbReference>
<gene>
    <name evidence="4" type="ORF">QE375_002612</name>
</gene>
<dbReference type="EC" id="3.4.16.4" evidence="4"/>
<keyword evidence="4" id="KW-0378">Hydrolase</keyword>
<dbReference type="EMBL" id="JAVIZQ010000001">
    <property type="protein sequence ID" value="MDR6143058.1"/>
    <property type="molecule type" value="Genomic_DNA"/>
</dbReference>
<keyword evidence="2" id="KW-0472">Membrane</keyword>
<evidence type="ECO:0000256" key="2">
    <source>
        <dbReference type="SAM" id="Phobius"/>
    </source>
</evidence>
<dbReference type="Pfam" id="PF00768">
    <property type="entry name" value="Peptidase_S11"/>
    <property type="match status" value="1"/>
</dbReference>